<protein>
    <submittedName>
        <fullName evidence="5">Conserved repeat domain protein</fullName>
    </submittedName>
</protein>
<proteinExistence type="predicted"/>
<evidence type="ECO:0000256" key="1">
    <source>
        <dbReference type="ARBA" id="ARBA00004613"/>
    </source>
</evidence>
<dbReference type="InterPro" id="IPR033764">
    <property type="entry name" value="Sdr_B"/>
</dbReference>
<evidence type="ECO:0000313" key="5">
    <source>
        <dbReference type="EMBL" id="CVK31823.1"/>
    </source>
</evidence>
<feature type="domain" description="SD-repeat containing protein B" evidence="4">
    <location>
        <begin position="39"/>
        <end position="142"/>
    </location>
</feature>
<sequence length="187" mass="19354">MREISILAAIIVSAFVFGSVASAAVQAPPGPGAEKSIGTIGGTVFLDADANGVQDPGEWGMSGVAVHLLSATGERSATAETFSHACEGLYIFSGVLPGNYTVEVVPPEGYAFTVPGRGEPGDTASSVDPVSRTTSSINLTREIIRETDLAVRDAGLVPARGYCGRTSANFFLHRYGAAGGYRWARSV</sequence>
<gene>
    <name evidence="5" type="ORF">MMAB1_0606</name>
</gene>
<evidence type="ECO:0000259" key="4">
    <source>
        <dbReference type="Pfam" id="PF17210"/>
    </source>
</evidence>
<dbReference type="KEGG" id="mema:MMAB1_0606"/>
<dbReference type="InterPro" id="IPR013783">
    <property type="entry name" value="Ig-like_fold"/>
</dbReference>
<keyword evidence="3" id="KW-0732">Signal</keyword>
<evidence type="ECO:0000256" key="3">
    <source>
        <dbReference type="ARBA" id="ARBA00022729"/>
    </source>
</evidence>
<evidence type="ECO:0000256" key="2">
    <source>
        <dbReference type="ARBA" id="ARBA00022525"/>
    </source>
</evidence>
<comment type="subcellular location">
    <subcellularLocation>
        <location evidence="1">Secreted</location>
    </subcellularLocation>
</comment>
<keyword evidence="2" id="KW-0964">Secreted</keyword>
<accession>A0A0X3BIE8</accession>
<dbReference type="GO" id="GO:0005576">
    <property type="term" value="C:extracellular region"/>
    <property type="evidence" value="ECO:0007669"/>
    <property type="project" value="UniProtKB-SubCell"/>
</dbReference>
<dbReference type="EMBL" id="LT158599">
    <property type="protein sequence ID" value="CVK31823.1"/>
    <property type="molecule type" value="Genomic_DNA"/>
</dbReference>
<dbReference type="Pfam" id="PF17210">
    <property type="entry name" value="SdrD_B"/>
    <property type="match status" value="1"/>
</dbReference>
<dbReference type="SUPFAM" id="SSF117074">
    <property type="entry name" value="Hypothetical protein PA1324"/>
    <property type="match status" value="1"/>
</dbReference>
<name>A0A0X3BIE8_9EURY</name>
<evidence type="ECO:0000313" key="6">
    <source>
        <dbReference type="Proteomes" id="UP000069850"/>
    </source>
</evidence>
<dbReference type="Proteomes" id="UP000069850">
    <property type="component" value="Chromosome 1"/>
</dbReference>
<dbReference type="AlphaFoldDB" id="A0A0X3BIE8"/>
<dbReference type="Gene3D" id="2.60.40.10">
    <property type="entry name" value="Immunoglobulins"/>
    <property type="match status" value="1"/>
</dbReference>
<reference evidence="5 6" key="1">
    <citation type="submission" date="2016-01" db="EMBL/GenBank/DDBJ databases">
        <authorList>
            <person name="Manzoor S."/>
        </authorList>
    </citation>
    <scope>NUCLEOTIDE SEQUENCE [LARGE SCALE GENOMIC DNA]</scope>
    <source>
        <strain evidence="5">Methanoculleus sp MAB1</strain>
    </source>
</reference>
<organism evidence="5 6">
    <name type="scientific">Methanoculleus bourgensis</name>
    <dbReference type="NCBI Taxonomy" id="83986"/>
    <lineage>
        <taxon>Archaea</taxon>
        <taxon>Methanobacteriati</taxon>
        <taxon>Methanobacteriota</taxon>
        <taxon>Stenosarchaea group</taxon>
        <taxon>Methanomicrobia</taxon>
        <taxon>Methanomicrobiales</taxon>
        <taxon>Methanomicrobiaceae</taxon>
        <taxon>Methanoculleus</taxon>
    </lineage>
</organism>